<evidence type="ECO:0000313" key="1">
    <source>
        <dbReference type="EMBL" id="KEQ92489.1"/>
    </source>
</evidence>
<dbReference type="InParanoid" id="A0A074Y920"/>
<dbReference type="Proteomes" id="UP000030641">
    <property type="component" value="Unassembled WGS sequence"/>
</dbReference>
<gene>
    <name evidence="1" type="ORF">AUEXF2481DRAFT_420873</name>
</gene>
<keyword evidence="2" id="KW-1185">Reference proteome</keyword>
<sequence>MFAQKEGSANRSLKAKWPMLFTFAPIVCLFIPVKEQQVCYELKDTEIFVSSHPQLPKLSRCTMLSKAGQCSRKVRGRAALQFGSPRLEKALRISTAMFGTVAKDEIEEERT</sequence>
<dbReference type="AlphaFoldDB" id="A0A074Y920"/>
<dbReference type="GeneID" id="25367050"/>
<evidence type="ECO:0000313" key="2">
    <source>
        <dbReference type="Proteomes" id="UP000030641"/>
    </source>
</evidence>
<accession>A0A074Y920</accession>
<protein>
    <submittedName>
        <fullName evidence="1">Uncharacterized protein</fullName>
    </submittedName>
</protein>
<organism evidence="1 2">
    <name type="scientific">Aureobasidium subglaciale (strain EXF-2481)</name>
    <name type="common">Aureobasidium pullulans var. subglaciale</name>
    <dbReference type="NCBI Taxonomy" id="1043005"/>
    <lineage>
        <taxon>Eukaryota</taxon>
        <taxon>Fungi</taxon>
        <taxon>Dikarya</taxon>
        <taxon>Ascomycota</taxon>
        <taxon>Pezizomycotina</taxon>
        <taxon>Dothideomycetes</taxon>
        <taxon>Dothideomycetidae</taxon>
        <taxon>Dothideales</taxon>
        <taxon>Saccotheciaceae</taxon>
        <taxon>Aureobasidium</taxon>
    </lineage>
</organism>
<name>A0A074Y920_AURSE</name>
<dbReference type="RefSeq" id="XP_013341056.1">
    <property type="nucleotide sequence ID" value="XM_013485602.1"/>
</dbReference>
<reference evidence="1 2" key="1">
    <citation type="journal article" date="2014" name="BMC Genomics">
        <title>Genome sequencing of four Aureobasidium pullulans varieties: biotechnological potential, stress tolerance, and description of new species.</title>
        <authorList>
            <person name="Gostin Ar C."/>
            <person name="Ohm R.A."/>
            <person name="Kogej T."/>
            <person name="Sonjak S."/>
            <person name="Turk M."/>
            <person name="Zajc J."/>
            <person name="Zalar P."/>
            <person name="Grube M."/>
            <person name="Sun H."/>
            <person name="Han J."/>
            <person name="Sharma A."/>
            <person name="Chiniquy J."/>
            <person name="Ngan C.Y."/>
            <person name="Lipzen A."/>
            <person name="Barry K."/>
            <person name="Grigoriev I.V."/>
            <person name="Gunde-Cimerman N."/>
        </authorList>
    </citation>
    <scope>NUCLEOTIDE SEQUENCE [LARGE SCALE GENOMIC DNA]</scope>
    <source>
        <strain evidence="1 2">EXF-2481</strain>
    </source>
</reference>
<proteinExistence type="predicted"/>
<dbReference type="EMBL" id="KL584770">
    <property type="protein sequence ID" value="KEQ92489.1"/>
    <property type="molecule type" value="Genomic_DNA"/>
</dbReference>
<dbReference type="HOGENOM" id="CLU_2157878_0_0_1"/>